<evidence type="ECO:0000313" key="1">
    <source>
        <dbReference type="EMBL" id="KAI4298969.1"/>
    </source>
</evidence>
<keyword evidence="2" id="KW-1185">Reference proteome</keyword>
<reference evidence="1 2" key="1">
    <citation type="journal article" date="2022" name="DNA Res.">
        <title>Chromosomal-level genome assembly of the orchid tree Bauhinia variegata (Leguminosae; Cercidoideae) supports the allotetraploid origin hypothesis of Bauhinia.</title>
        <authorList>
            <person name="Zhong Y."/>
            <person name="Chen Y."/>
            <person name="Zheng D."/>
            <person name="Pang J."/>
            <person name="Liu Y."/>
            <person name="Luo S."/>
            <person name="Meng S."/>
            <person name="Qian L."/>
            <person name="Wei D."/>
            <person name="Dai S."/>
            <person name="Zhou R."/>
        </authorList>
    </citation>
    <scope>NUCLEOTIDE SEQUENCE [LARGE SCALE GENOMIC DNA]</scope>
    <source>
        <strain evidence="1">BV-YZ2020</strain>
    </source>
</reference>
<accession>A0ACB9KNR3</accession>
<comment type="caution">
    <text evidence="1">The sequence shown here is derived from an EMBL/GenBank/DDBJ whole genome shotgun (WGS) entry which is preliminary data.</text>
</comment>
<organism evidence="1 2">
    <name type="scientific">Bauhinia variegata</name>
    <name type="common">Purple orchid tree</name>
    <name type="synonym">Phanera variegata</name>
    <dbReference type="NCBI Taxonomy" id="167791"/>
    <lineage>
        <taxon>Eukaryota</taxon>
        <taxon>Viridiplantae</taxon>
        <taxon>Streptophyta</taxon>
        <taxon>Embryophyta</taxon>
        <taxon>Tracheophyta</taxon>
        <taxon>Spermatophyta</taxon>
        <taxon>Magnoliopsida</taxon>
        <taxon>eudicotyledons</taxon>
        <taxon>Gunneridae</taxon>
        <taxon>Pentapetalae</taxon>
        <taxon>rosids</taxon>
        <taxon>fabids</taxon>
        <taxon>Fabales</taxon>
        <taxon>Fabaceae</taxon>
        <taxon>Cercidoideae</taxon>
        <taxon>Cercideae</taxon>
        <taxon>Bauhiniinae</taxon>
        <taxon>Bauhinia</taxon>
    </lineage>
</organism>
<dbReference type="Proteomes" id="UP000828941">
    <property type="component" value="Chromosome 13"/>
</dbReference>
<proteinExistence type="predicted"/>
<name>A0ACB9KNR3_BAUVA</name>
<evidence type="ECO:0000313" key="2">
    <source>
        <dbReference type="Proteomes" id="UP000828941"/>
    </source>
</evidence>
<gene>
    <name evidence="1" type="ORF">L6164_032472</name>
</gene>
<dbReference type="EMBL" id="CM039438">
    <property type="protein sequence ID" value="KAI4298969.1"/>
    <property type="molecule type" value="Genomic_DNA"/>
</dbReference>
<protein>
    <submittedName>
        <fullName evidence="1">Uncharacterized protein</fullName>
    </submittedName>
</protein>
<sequence length="72" mass="8281">MKRETQDRAVTGSYKRPKSGEPRDRLLQPIATRKIWRLFFRVRCLHLQLLLKGGSLPFLSSGFSCFKGDTAL</sequence>